<dbReference type="SUPFAM" id="SSF52768">
    <property type="entry name" value="Arginase/deacetylase"/>
    <property type="match status" value="1"/>
</dbReference>
<evidence type="ECO:0000256" key="2">
    <source>
        <dbReference type="ARBA" id="ARBA00022801"/>
    </source>
</evidence>
<evidence type="ECO:0000313" key="7">
    <source>
        <dbReference type="Proteomes" id="UP001497623"/>
    </source>
</evidence>
<evidence type="ECO:0000256" key="4">
    <source>
        <dbReference type="PROSITE-ProRule" id="PRU00742"/>
    </source>
</evidence>
<sequence length="139" mass="15436">FLLDSLTKFFDDLPNPTLRKKDVVWIALRSVDPPEQEFLDEFNDLKFFTMEDVRKQGIDSVIKQSIEWLQPGPQSPLHLSFDIDALDPAVAPSTGTPVANGLTMSEGRAIVQQAYNTGHLRAIDITEVNPALGKSQNDA</sequence>
<accession>A0AAV2QK37</accession>
<evidence type="ECO:0000313" key="6">
    <source>
        <dbReference type="EMBL" id="CAL4086951.1"/>
    </source>
</evidence>
<evidence type="ECO:0000256" key="5">
    <source>
        <dbReference type="RuleBase" id="RU003684"/>
    </source>
</evidence>
<keyword evidence="7" id="KW-1185">Reference proteome</keyword>
<dbReference type="PRINTS" id="PR00116">
    <property type="entry name" value="ARGINASE"/>
</dbReference>
<name>A0AAV2QK37_MEGNR</name>
<feature type="non-terminal residue" evidence="6">
    <location>
        <position position="1"/>
    </location>
</feature>
<dbReference type="PANTHER" id="PTHR43782">
    <property type="entry name" value="ARGINASE"/>
    <property type="match status" value="1"/>
</dbReference>
<evidence type="ECO:0000256" key="1">
    <source>
        <dbReference type="ARBA" id="ARBA00022723"/>
    </source>
</evidence>
<keyword evidence="1" id="KW-0479">Metal-binding</keyword>
<dbReference type="InterPro" id="IPR023696">
    <property type="entry name" value="Ureohydrolase_dom_sf"/>
</dbReference>
<dbReference type="EMBL" id="CAXKWB010007402">
    <property type="protein sequence ID" value="CAL4086951.1"/>
    <property type="molecule type" value="Genomic_DNA"/>
</dbReference>
<dbReference type="GO" id="GO:0030145">
    <property type="term" value="F:manganese ion binding"/>
    <property type="evidence" value="ECO:0007669"/>
    <property type="project" value="TreeGrafter"/>
</dbReference>
<dbReference type="Proteomes" id="UP001497623">
    <property type="component" value="Unassembled WGS sequence"/>
</dbReference>
<dbReference type="PROSITE" id="PS01053">
    <property type="entry name" value="ARGINASE_1"/>
    <property type="match status" value="1"/>
</dbReference>
<proteinExistence type="inferred from homology"/>
<dbReference type="PANTHER" id="PTHR43782:SF3">
    <property type="entry name" value="ARGINASE"/>
    <property type="match status" value="1"/>
</dbReference>
<comment type="caution">
    <text evidence="6">The sequence shown here is derived from an EMBL/GenBank/DDBJ whole genome shotgun (WGS) entry which is preliminary data.</text>
</comment>
<feature type="non-terminal residue" evidence="6">
    <location>
        <position position="139"/>
    </location>
</feature>
<evidence type="ECO:0000256" key="3">
    <source>
        <dbReference type="ARBA" id="ARBA00023211"/>
    </source>
</evidence>
<dbReference type="InterPro" id="IPR020855">
    <property type="entry name" value="Ureohydrolase_Mn_BS"/>
</dbReference>
<dbReference type="Pfam" id="PF00491">
    <property type="entry name" value="Arginase"/>
    <property type="match status" value="1"/>
</dbReference>
<dbReference type="GO" id="GO:0005829">
    <property type="term" value="C:cytosol"/>
    <property type="evidence" value="ECO:0007669"/>
    <property type="project" value="TreeGrafter"/>
</dbReference>
<comment type="similarity">
    <text evidence="4 5">Belongs to the arginase family.</text>
</comment>
<gene>
    <name evidence="6" type="ORF">MNOR_LOCUS13118</name>
</gene>
<keyword evidence="2 5" id="KW-0378">Hydrolase</keyword>
<dbReference type="AlphaFoldDB" id="A0AAV2QK37"/>
<dbReference type="GO" id="GO:0005634">
    <property type="term" value="C:nucleus"/>
    <property type="evidence" value="ECO:0007669"/>
    <property type="project" value="TreeGrafter"/>
</dbReference>
<organism evidence="6 7">
    <name type="scientific">Meganyctiphanes norvegica</name>
    <name type="common">Northern krill</name>
    <name type="synonym">Thysanopoda norvegica</name>
    <dbReference type="NCBI Taxonomy" id="48144"/>
    <lineage>
        <taxon>Eukaryota</taxon>
        <taxon>Metazoa</taxon>
        <taxon>Ecdysozoa</taxon>
        <taxon>Arthropoda</taxon>
        <taxon>Crustacea</taxon>
        <taxon>Multicrustacea</taxon>
        <taxon>Malacostraca</taxon>
        <taxon>Eumalacostraca</taxon>
        <taxon>Eucarida</taxon>
        <taxon>Euphausiacea</taxon>
        <taxon>Euphausiidae</taxon>
        <taxon>Meganyctiphanes</taxon>
    </lineage>
</organism>
<dbReference type="GO" id="GO:0004053">
    <property type="term" value="F:arginase activity"/>
    <property type="evidence" value="ECO:0007669"/>
    <property type="project" value="TreeGrafter"/>
</dbReference>
<keyword evidence="3" id="KW-0464">Manganese</keyword>
<protein>
    <recommendedName>
        <fullName evidence="8">Arginase</fullName>
    </recommendedName>
</protein>
<reference evidence="6 7" key="1">
    <citation type="submission" date="2024-05" db="EMBL/GenBank/DDBJ databases">
        <authorList>
            <person name="Wallberg A."/>
        </authorList>
    </citation>
    <scope>NUCLEOTIDE SEQUENCE [LARGE SCALE GENOMIC DNA]</scope>
</reference>
<evidence type="ECO:0008006" key="8">
    <source>
        <dbReference type="Google" id="ProtNLM"/>
    </source>
</evidence>
<dbReference type="PROSITE" id="PS51409">
    <property type="entry name" value="ARGINASE_2"/>
    <property type="match status" value="1"/>
</dbReference>
<dbReference type="InterPro" id="IPR006035">
    <property type="entry name" value="Ureohydrolase"/>
</dbReference>
<dbReference type="Gene3D" id="3.40.800.10">
    <property type="entry name" value="Ureohydrolase domain"/>
    <property type="match status" value="1"/>
</dbReference>